<dbReference type="RefSeq" id="XP_044565537.1">
    <property type="nucleotide sequence ID" value="XM_044703923.1"/>
</dbReference>
<sequence length="156" mass="17027">MVNGEGSVLVTNYSVDPTPAEVLQQGFYNSTIKAANKMGTKGAFGSIFYLINGTLALPYGSMIYDPTLFAKFNMTNNKQGKALTPQGIYRCTIPLILLSNFLQKVSVFQRGYVLITEFNSTVSVDGSINTTTADRKSTLSIFDITDRDAGVLMKQI</sequence>
<organism evidence="1 2">
    <name type="scientific">Naegleria fowleri</name>
    <name type="common">Brain eating amoeba</name>
    <dbReference type="NCBI Taxonomy" id="5763"/>
    <lineage>
        <taxon>Eukaryota</taxon>
        <taxon>Discoba</taxon>
        <taxon>Heterolobosea</taxon>
        <taxon>Tetramitia</taxon>
        <taxon>Eutetramitia</taxon>
        <taxon>Vahlkampfiidae</taxon>
        <taxon>Naegleria</taxon>
    </lineage>
</organism>
<proteinExistence type="predicted"/>
<dbReference type="VEuPathDB" id="AmoebaDB:FDP41_013307"/>
<dbReference type="EMBL" id="VFQX01000017">
    <property type="protein sequence ID" value="KAF0980824.1"/>
    <property type="molecule type" value="Genomic_DNA"/>
</dbReference>
<dbReference type="VEuPathDB" id="AmoebaDB:NfTy_036840"/>
<comment type="caution">
    <text evidence="1">The sequence shown here is derived from an EMBL/GenBank/DDBJ whole genome shotgun (WGS) entry which is preliminary data.</text>
</comment>
<dbReference type="GeneID" id="68120522"/>
<keyword evidence="2" id="KW-1185">Reference proteome</keyword>
<dbReference type="Proteomes" id="UP000444721">
    <property type="component" value="Unassembled WGS sequence"/>
</dbReference>
<dbReference type="AlphaFoldDB" id="A0A6A5C2P9"/>
<protein>
    <submittedName>
        <fullName evidence="1">Uncharacterized protein</fullName>
    </submittedName>
</protein>
<name>A0A6A5C2P9_NAEFO</name>
<evidence type="ECO:0000313" key="2">
    <source>
        <dbReference type="Proteomes" id="UP000444721"/>
    </source>
</evidence>
<accession>A0A6A5C2P9</accession>
<reference evidence="1 2" key="1">
    <citation type="journal article" date="2019" name="Sci. Rep.">
        <title>Nanopore sequencing improves the draft genome of the human pathogenic amoeba Naegleria fowleri.</title>
        <authorList>
            <person name="Liechti N."/>
            <person name="Schurch N."/>
            <person name="Bruggmann R."/>
            <person name="Wittwer M."/>
        </authorList>
    </citation>
    <scope>NUCLEOTIDE SEQUENCE [LARGE SCALE GENOMIC DNA]</scope>
    <source>
        <strain evidence="1 2">ATCC 30894</strain>
    </source>
</reference>
<gene>
    <name evidence="1" type="ORF">FDP41_013307</name>
</gene>
<dbReference type="OrthoDB" id="10593578at2759"/>
<evidence type="ECO:0000313" key="1">
    <source>
        <dbReference type="EMBL" id="KAF0980824.1"/>
    </source>
</evidence>